<comment type="caution">
    <text evidence="2">The sequence shown here is derived from an EMBL/GenBank/DDBJ whole genome shotgun (WGS) entry which is preliminary data.</text>
</comment>
<evidence type="ECO:0000313" key="2">
    <source>
        <dbReference type="EMBL" id="MDQ0116884.1"/>
    </source>
</evidence>
<evidence type="ECO:0000313" key="1">
    <source>
        <dbReference type="EMBL" id="MDQ0116882.1"/>
    </source>
</evidence>
<proteinExistence type="predicted"/>
<name>A0ABT9UB66_9MICC</name>
<dbReference type="Proteomes" id="UP001226389">
    <property type="component" value="Unassembled WGS sequence"/>
</dbReference>
<gene>
    <name evidence="1" type="ORF">J2T22_000042</name>
    <name evidence="2" type="ORF">J2T22_000044</name>
</gene>
<protein>
    <submittedName>
        <fullName evidence="2">Uncharacterized protein</fullName>
    </submittedName>
</protein>
<evidence type="ECO:0000313" key="3">
    <source>
        <dbReference type="Proteomes" id="UP001226389"/>
    </source>
</evidence>
<keyword evidence="3" id="KW-1185">Reference proteome</keyword>
<dbReference type="EMBL" id="JAUSSY010000001">
    <property type="protein sequence ID" value="MDQ0116882.1"/>
    <property type="molecule type" value="Genomic_DNA"/>
</dbReference>
<dbReference type="EMBL" id="JAUSSY010000001">
    <property type="protein sequence ID" value="MDQ0116884.1"/>
    <property type="molecule type" value="Genomic_DNA"/>
</dbReference>
<organism evidence="2 3">
    <name type="scientific">Pseudarthrobacter defluvii</name>
    <dbReference type="NCBI Taxonomy" id="410837"/>
    <lineage>
        <taxon>Bacteria</taxon>
        <taxon>Bacillati</taxon>
        <taxon>Actinomycetota</taxon>
        <taxon>Actinomycetes</taxon>
        <taxon>Micrococcales</taxon>
        <taxon>Micrococcaceae</taxon>
        <taxon>Pseudarthrobacter</taxon>
    </lineage>
</organism>
<dbReference type="RefSeq" id="WP_307487489.1">
    <property type="nucleotide sequence ID" value="NZ_JAUSSY010000001.1"/>
</dbReference>
<accession>A0ABT9UB66</accession>
<reference evidence="2 3" key="1">
    <citation type="submission" date="2023-07" db="EMBL/GenBank/DDBJ databases">
        <title>Sorghum-associated microbial communities from plants grown in Nebraska, USA.</title>
        <authorList>
            <person name="Schachtman D."/>
        </authorList>
    </citation>
    <scope>NUCLEOTIDE SEQUENCE [LARGE SCALE GENOMIC DNA]</scope>
    <source>
        <strain evidence="2 3">DS994</strain>
    </source>
</reference>
<sequence>MMAEWGVDFRGVPGVLYSFDTDGYNGYDSFYFDAYGDYAYNGGYDLLDWAV</sequence>